<sequence length="341" mass="36751">MQRPGPLQELPLEHFLPPNPNLPRSPYKLGKGSKRPLSPGAPSTYSPAKRRILAVEGILSPESLKSPLSAAALYPTRFGDLARGPDSPARKLNFGLPKNHTESSPGSSTVVHSTPSSHTNATPTRTKSKSLAPSPVLLSKSTASALPALPSDGSEMDDYFSTPQPPRYNTRSSTSNTLPMMIPRELPPPPDRQSMHYPGFDVLPDTHIPLLRARSVSVEPLDMGSEPKRDKECCKENVAPRRRAKKAVTAPEAAELTRSGLLSPLGKQKEAERTGKAKSTPGTPNKTSTADRMASMTPTPRRKGPAATAVATPQERRQARRMLEDEADEVGGDEDTINAML</sequence>
<evidence type="ECO:0000313" key="2">
    <source>
        <dbReference type="EMBL" id="KZP07754.1"/>
    </source>
</evidence>
<feature type="compositionally biased region" description="Polar residues" evidence="1">
    <location>
        <begin position="119"/>
        <end position="131"/>
    </location>
</feature>
<feature type="compositionally biased region" description="Low complexity" evidence="1">
    <location>
        <begin position="103"/>
        <end position="118"/>
    </location>
</feature>
<protein>
    <submittedName>
        <fullName evidence="2">Uncharacterized protein</fullName>
    </submittedName>
</protein>
<gene>
    <name evidence="2" type="ORF">FIBSPDRAFT_875192</name>
</gene>
<feature type="compositionally biased region" description="Acidic residues" evidence="1">
    <location>
        <begin position="325"/>
        <end position="341"/>
    </location>
</feature>
<keyword evidence="3" id="KW-1185">Reference proteome</keyword>
<evidence type="ECO:0000313" key="3">
    <source>
        <dbReference type="Proteomes" id="UP000076532"/>
    </source>
</evidence>
<feature type="compositionally biased region" description="Basic and acidic residues" evidence="1">
    <location>
        <begin position="314"/>
        <end position="324"/>
    </location>
</feature>
<feature type="region of interest" description="Disordered" evidence="1">
    <location>
        <begin position="1"/>
        <end position="48"/>
    </location>
</feature>
<dbReference type="Proteomes" id="UP000076532">
    <property type="component" value="Unassembled WGS sequence"/>
</dbReference>
<feature type="region of interest" description="Disordered" evidence="1">
    <location>
        <begin position="78"/>
        <end position="200"/>
    </location>
</feature>
<feature type="compositionally biased region" description="Basic and acidic residues" evidence="1">
    <location>
        <begin position="225"/>
        <end position="239"/>
    </location>
</feature>
<accession>A0A165WMX4</accession>
<organism evidence="2 3">
    <name type="scientific">Athelia psychrophila</name>
    <dbReference type="NCBI Taxonomy" id="1759441"/>
    <lineage>
        <taxon>Eukaryota</taxon>
        <taxon>Fungi</taxon>
        <taxon>Dikarya</taxon>
        <taxon>Basidiomycota</taxon>
        <taxon>Agaricomycotina</taxon>
        <taxon>Agaricomycetes</taxon>
        <taxon>Agaricomycetidae</taxon>
        <taxon>Atheliales</taxon>
        <taxon>Atheliaceae</taxon>
        <taxon>Athelia</taxon>
    </lineage>
</organism>
<evidence type="ECO:0000256" key="1">
    <source>
        <dbReference type="SAM" id="MobiDB-lite"/>
    </source>
</evidence>
<dbReference type="AlphaFoldDB" id="A0A165WMX4"/>
<name>A0A165WMX4_9AGAM</name>
<feature type="region of interest" description="Disordered" evidence="1">
    <location>
        <begin position="217"/>
        <end position="341"/>
    </location>
</feature>
<dbReference type="EMBL" id="KV417741">
    <property type="protein sequence ID" value="KZP07754.1"/>
    <property type="molecule type" value="Genomic_DNA"/>
</dbReference>
<dbReference type="OrthoDB" id="3211926at2759"/>
<reference evidence="2 3" key="1">
    <citation type="journal article" date="2016" name="Mol. Biol. Evol.">
        <title>Comparative Genomics of Early-Diverging Mushroom-Forming Fungi Provides Insights into the Origins of Lignocellulose Decay Capabilities.</title>
        <authorList>
            <person name="Nagy L.G."/>
            <person name="Riley R."/>
            <person name="Tritt A."/>
            <person name="Adam C."/>
            <person name="Daum C."/>
            <person name="Floudas D."/>
            <person name="Sun H."/>
            <person name="Yadav J.S."/>
            <person name="Pangilinan J."/>
            <person name="Larsson K.H."/>
            <person name="Matsuura K."/>
            <person name="Barry K."/>
            <person name="Labutti K."/>
            <person name="Kuo R."/>
            <person name="Ohm R.A."/>
            <person name="Bhattacharya S.S."/>
            <person name="Shirouzu T."/>
            <person name="Yoshinaga Y."/>
            <person name="Martin F.M."/>
            <person name="Grigoriev I.V."/>
            <person name="Hibbett D.S."/>
        </authorList>
    </citation>
    <scope>NUCLEOTIDE SEQUENCE [LARGE SCALE GENOMIC DNA]</scope>
    <source>
        <strain evidence="2 3">CBS 109695</strain>
    </source>
</reference>
<feature type="compositionally biased region" description="Polar residues" evidence="1">
    <location>
        <begin position="280"/>
        <end position="290"/>
    </location>
</feature>
<proteinExistence type="predicted"/>
<feature type="compositionally biased region" description="Polar residues" evidence="1">
    <location>
        <begin position="167"/>
        <end position="177"/>
    </location>
</feature>